<dbReference type="PANTHER" id="PTHR46268:SF6">
    <property type="entry name" value="UNIVERSAL STRESS PROTEIN UP12"/>
    <property type="match status" value="1"/>
</dbReference>
<evidence type="ECO:0000259" key="2">
    <source>
        <dbReference type="Pfam" id="PF00582"/>
    </source>
</evidence>
<organism evidence="3 4">
    <name type="scientific">Lishizhenia tianjinensis</name>
    <dbReference type="NCBI Taxonomy" id="477690"/>
    <lineage>
        <taxon>Bacteria</taxon>
        <taxon>Pseudomonadati</taxon>
        <taxon>Bacteroidota</taxon>
        <taxon>Flavobacteriia</taxon>
        <taxon>Flavobacteriales</taxon>
        <taxon>Crocinitomicaceae</taxon>
        <taxon>Lishizhenia</taxon>
    </lineage>
</organism>
<feature type="domain" description="UspA" evidence="2">
    <location>
        <begin position="136"/>
        <end position="258"/>
    </location>
</feature>
<name>A0A1I6YY28_9FLAO</name>
<dbReference type="Proteomes" id="UP000236454">
    <property type="component" value="Unassembled WGS sequence"/>
</dbReference>
<protein>
    <submittedName>
        <fullName evidence="3">Nucleotide-binding universal stress protein, UspA family</fullName>
    </submittedName>
</protein>
<dbReference type="OrthoDB" id="1522603at2"/>
<sequence>MSANLYIVPHDLTELGDKTLENTILLGRRRHTAILLLHLVDKESKIAKAKAHLEKVVANSIWEEGDPEIEIEVTVGNIFDDIGRISEEKDARLVVMGTHGAKGMQKILGSYAIKVITSTSTPFLVVQDRVIYEPITKIVVPIDLTKESLQIINYAADLAFMFDAEVHIVGEKQTDARLANQIKIRIALVKKEYEEKNVKNVITLLGGSGSFQKKVVNYAKEVNAEMFALAYHSESLLPQFDGFAQTLITNADKKPCLIINSEEVSNSYF</sequence>
<reference evidence="3 4" key="1">
    <citation type="submission" date="2016-10" db="EMBL/GenBank/DDBJ databases">
        <authorList>
            <person name="de Groot N.N."/>
        </authorList>
    </citation>
    <scope>NUCLEOTIDE SEQUENCE [LARGE SCALE GENOMIC DNA]</scope>
    <source>
        <strain evidence="3 4">CGMCC 1.7005</strain>
    </source>
</reference>
<dbReference type="PANTHER" id="PTHR46268">
    <property type="entry name" value="STRESS RESPONSE PROTEIN NHAX"/>
    <property type="match status" value="1"/>
</dbReference>
<evidence type="ECO:0000313" key="4">
    <source>
        <dbReference type="Proteomes" id="UP000236454"/>
    </source>
</evidence>
<accession>A0A1I6YY28</accession>
<keyword evidence="4" id="KW-1185">Reference proteome</keyword>
<evidence type="ECO:0000256" key="1">
    <source>
        <dbReference type="ARBA" id="ARBA00008791"/>
    </source>
</evidence>
<dbReference type="InterPro" id="IPR006016">
    <property type="entry name" value="UspA"/>
</dbReference>
<dbReference type="STRING" id="477690.SAMN05216474_1277"/>
<gene>
    <name evidence="3" type="ORF">SAMN05216474_1277</name>
</gene>
<dbReference type="RefSeq" id="WP_090247475.1">
    <property type="nucleotide sequence ID" value="NZ_FPAS01000001.1"/>
</dbReference>
<dbReference type="PRINTS" id="PR01438">
    <property type="entry name" value="UNVRSLSTRESS"/>
</dbReference>
<feature type="domain" description="UspA" evidence="2">
    <location>
        <begin position="8"/>
        <end position="126"/>
    </location>
</feature>
<comment type="similarity">
    <text evidence="1">Belongs to the universal stress protein A family.</text>
</comment>
<dbReference type="Pfam" id="PF00582">
    <property type="entry name" value="Usp"/>
    <property type="match status" value="2"/>
</dbReference>
<dbReference type="EMBL" id="FPAS01000001">
    <property type="protein sequence ID" value="SFT55312.1"/>
    <property type="molecule type" value="Genomic_DNA"/>
</dbReference>
<dbReference type="InterPro" id="IPR006015">
    <property type="entry name" value="Universal_stress_UspA"/>
</dbReference>
<evidence type="ECO:0000313" key="3">
    <source>
        <dbReference type="EMBL" id="SFT55312.1"/>
    </source>
</evidence>
<dbReference type="AlphaFoldDB" id="A0A1I6YY28"/>
<proteinExistence type="inferred from homology"/>
<dbReference type="CDD" id="cd00293">
    <property type="entry name" value="USP-like"/>
    <property type="match status" value="2"/>
</dbReference>
<dbReference type="Gene3D" id="3.40.50.12370">
    <property type="match status" value="1"/>
</dbReference>
<dbReference type="SUPFAM" id="SSF52402">
    <property type="entry name" value="Adenine nucleotide alpha hydrolases-like"/>
    <property type="match status" value="2"/>
</dbReference>